<reference evidence="2" key="2">
    <citation type="journal article" date="2021" name="PeerJ">
        <title>Extensive microbial diversity within the chicken gut microbiome revealed by metagenomics and culture.</title>
        <authorList>
            <person name="Gilroy R."/>
            <person name="Ravi A."/>
            <person name="Getino M."/>
            <person name="Pursley I."/>
            <person name="Horton D.L."/>
            <person name="Alikhan N.F."/>
            <person name="Baker D."/>
            <person name="Gharbi K."/>
            <person name="Hall N."/>
            <person name="Watson M."/>
            <person name="Adriaenssens E.M."/>
            <person name="Foster-Nyarko E."/>
            <person name="Jarju S."/>
            <person name="Secka A."/>
            <person name="Antonio M."/>
            <person name="Oren A."/>
            <person name="Chaudhuri R.R."/>
            <person name="La Ragione R."/>
            <person name="Hildebrand F."/>
            <person name="Pallen M.J."/>
        </authorList>
    </citation>
    <scope>NUCLEOTIDE SEQUENCE</scope>
    <source>
        <strain evidence="2">10192</strain>
    </source>
</reference>
<accession>A0A9D9GYR9</accession>
<comment type="caution">
    <text evidence="2">The sequence shown here is derived from an EMBL/GenBank/DDBJ whole genome shotgun (WGS) entry which is preliminary data.</text>
</comment>
<evidence type="ECO:0000313" key="3">
    <source>
        <dbReference type="Proteomes" id="UP000823632"/>
    </source>
</evidence>
<feature type="chain" id="PRO_5038499455" description="SnoaL-like domain-containing protein" evidence="1">
    <location>
        <begin position="25"/>
        <end position="310"/>
    </location>
</feature>
<dbReference type="InterPro" id="IPR032710">
    <property type="entry name" value="NTF2-like_dom_sf"/>
</dbReference>
<evidence type="ECO:0000256" key="1">
    <source>
        <dbReference type="SAM" id="SignalP"/>
    </source>
</evidence>
<name>A0A9D9GYR9_9BACT</name>
<organism evidence="2 3">
    <name type="scientific">Candidatus Scatousia excrementipullorum</name>
    <dbReference type="NCBI Taxonomy" id="2840936"/>
    <lineage>
        <taxon>Bacteria</taxon>
        <taxon>Candidatus Scatousia</taxon>
    </lineage>
</organism>
<gene>
    <name evidence="2" type="ORF">IAC76_01505</name>
</gene>
<sequence length="310" mass="35509">MKRILFFVTLLSVLVLNVPQYAQAGIIADYKARVSESRQIKNTEKEIREVFKTQDKYTNSYDFDGLYRLYSDDFMNCDGYNKEVYFKLIKETWETYPEITYQTEIVNVNVTSNFATVETFETAFAVTEEDSEYISAVGELRSEAHCIYHLKRDKGRWLISGEDILDERSSLKYGDARFIKMELNAPTLIGAGQDYSAELKVDMPADQIVIASIASEKIIQPVEPAPERYRKLPSDQILERLFVANKDNVNEYSIASVGVTRTEPLDEENVKVYMNGLAFLMTRVNVVPKNNFIKMDEKPAVKDVKGGETK</sequence>
<dbReference type="AlphaFoldDB" id="A0A9D9GYR9"/>
<keyword evidence="1" id="KW-0732">Signal</keyword>
<reference evidence="2" key="1">
    <citation type="submission" date="2020-10" db="EMBL/GenBank/DDBJ databases">
        <authorList>
            <person name="Gilroy R."/>
        </authorList>
    </citation>
    <scope>NUCLEOTIDE SEQUENCE</scope>
    <source>
        <strain evidence="2">10192</strain>
    </source>
</reference>
<dbReference type="Gene3D" id="3.10.450.50">
    <property type="match status" value="1"/>
</dbReference>
<dbReference type="Proteomes" id="UP000823632">
    <property type="component" value="Unassembled WGS sequence"/>
</dbReference>
<feature type="signal peptide" evidence="1">
    <location>
        <begin position="1"/>
        <end position="24"/>
    </location>
</feature>
<evidence type="ECO:0008006" key="4">
    <source>
        <dbReference type="Google" id="ProtNLM"/>
    </source>
</evidence>
<evidence type="ECO:0000313" key="2">
    <source>
        <dbReference type="EMBL" id="MBO8430041.1"/>
    </source>
</evidence>
<protein>
    <recommendedName>
        <fullName evidence="4">SnoaL-like domain-containing protein</fullName>
    </recommendedName>
</protein>
<proteinExistence type="predicted"/>
<dbReference type="EMBL" id="JADIND010000033">
    <property type="protein sequence ID" value="MBO8430041.1"/>
    <property type="molecule type" value="Genomic_DNA"/>
</dbReference>
<dbReference type="SUPFAM" id="SSF54427">
    <property type="entry name" value="NTF2-like"/>
    <property type="match status" value="1"/>
</dbReference>